<dbReference type="GO" id="GO:0032981">
    <property type="term" value="P:mitochondrial respiratory chain complex I assembly"/>
    <property type="evidence" value="ECO:0007669"/>
    <property type="project" value="TreeGrafter"/>
</dbReference>
<organism evidence="2">
    <name type="scientific">Arion vulgaris</name>
    <dbReference type="NCBI Taxonomy" id="1028688"/>
    <lineage>
        <taxon>Eukaryota</taxon>
        <taxon>Metazoa</taxon>
        <taxon>Spiralia</taxon>
        <taxon>Lophotrochozoa</taxon>
        <taxon>Mollusca</taxon>
        <taxon>Gastropoda</taxon>
        <taxon>Heterobranchia</taxon>
        <taxon>Euthyneura</taxon>
        <taxon>Panpulmonata</taxon>
        <taxon>Eupulmonata</taxon>
        <taxon>Stylommatophora</taxon>
        <taxon>Helicina</taxon>
        <taxon>Arionoidea</taxon>
        <taxon>Arionidae</taxon>
        <taxon>Arion</taxon>
    </lineage>
</organism>
<dbReference type="EMBL" id="HACG01014123">
    <property type="protein sequence ID" value="CEK60988.1"/>
    <property type="molecule type" value="Transcribed_RNA"/>
</dbReference>
<gene>
    <name evidence="2" type="primary">ORF40959</name>
</gene>
<dbReference type="PANTHER" id="PTHR47148:SF1">
    <property type="entry name" value="CYTOCHROME C OXIDASE ASSEMBLY FACTOR 1 HOMOLOG"/>
    <property type="match status" value="1"/>
</dbReference>
<dbReference type="GO" id="GO:0033617">
    <property type="term" value="P:mitochondrial respiratory chain complex IV assembly"/>
    <property type="evidence" value="ECO:0007669"/>
    <property type="project" value="TreeGrafter"/>
</dbReference>
<feature type="transmembrane region" description="Helical" evidence="1">
    <location>
        <begin position="6"/>
        <end position="23"/>
    </location>
</feature>
<keyword evidence="1" id="KW-0472">Membrane</keyword>
<keyword evidence="1" id="KW-0812">Transmembrane</keyword>
<sequence>MQSPLTKVAVIGGVVVLGAAVWIETRLQMNFRKQDYYQQPLLMLHKYEPASDYLGRPIYGGRVNLNDVNKFKVELVKATLSIPLKGPKGKGILHVLASRDKLGDRWDIDRLDLEISDTHQRWMFYKRDMETQNADLSQFTDDTDQPLQS</sequence>
<dbReference type="InterPro" id="IPR014807">
    <property type="entry name" value="Coa1"/>
</dbReference>
<proteinExistence type="predicted"/>
<reference evidence="2" key="1">
    <citation type="submission" date="2014-12" db="EMBL/GenBank/DDBJ databases">
        <title>Insight into the proteome of Arion vulgaris.</title>
        <authorList>
            <person name="Aradska J."/>
            <person name="Bulat T."/>
            <person name="Smidak R."/>
            <person name="Sarate P."/>
            <person name="Gangsoo J."/>
            <person name="Sialana F."/>
            <person name="Bilban M."/>
            <person name="Lubec G."/>
        </authorList>
    </citation>
    <scope>NUCLEOTIDE SEQUENCE</scope>
    <source>
        <tissue evidence="2">Skin</tissue>
    </source>
</reference>
<name>A0A0B6YXQ7_9EUPU</name>
<evidence type="ECO:0000256" key="1">
    <source>
        <dbReference type="SAM" id="Phobius"/>
    </source>
</evidence>
<dbReference type="PANTHER" id="PTHR47148">
    <property type="entry name" value="CYTOCHROME C OXIDASE ASSEMBLY FACTOR 1 HOMOLOG"/>
    <property type="match status" value="1"/>
</dbReference>
<protein>
    <submittedName>
        <fullName evidence="2">Uncharacterized protein</fullName>
    </submittedName>
</protein>
<keyword evidence="1" id="KW-1133">Transmembrane helix</keyword>
<dbReference type="Pfam" id="PF08695">
    <property type="entry name" value="Coa1"/>
    <property type="match status" value="1"/>
</dbReference>
<dbReference type="AlphaFoldDB" id="A0A0B6YXQ7"/>
<accession>A0A0B6YXQ7</accession>
<dbReference type="GO" id="GO:0005743">
    <property type="term" value="C:mitochondrial inner membrane"/>
    <property type="evidence" value="ECO:0007669"/>
    <property type="project" value="TreeGrafter"/>
</dbReference>
<evidence type="ECO:0000313" key="2">
    <source>
        <dbReference type="EMBL" id="CEK60988.1"/>
    </source>
</evidence>